<dbReference type="AlphaFoldDB" id="A0A822Z9F8"/>
<sequence length="45" mass="4787">MELACKLLGVLSEVMGLETDALTKACVDMHVPKGGRQLLSQMPAT</sequence>
<proteinExistence type="predicted"/>
<comment type="caution">
    <text evidence="1">The sequence shown here is derived from an EMBL/GenBank/DDBJ whole genome shotgun (WGS) entry which is preliminary data.</text>
</comment>
<dbReference type="Proteomes" id="UP000607653">
    <property type="component" value="Unassembled WGS sequence"/>
</dbReference>
<name>A0A822Z9F8_NELNU</name>
<evidence type="ECO:0000313" key="2">
    <source>
        <dbReference type="Proteomes" id="UP000607653"/>
    </source>
</evidence>
<accession>A0A822Z9F8</accession>
<gene>
    <name evidence="1" type="ORF">HUJ06_015543</name>
</gene>
<dbReference type="EMBL" id="DUZY01000005">
    <property type="protein sequence ID" value="DAD41220.1"/>
    <property type="molecule type" value="Genomic_DNA"/>
</dbReference>
<keyword evidence="2" id="KW-1185">Reference proteome</keyword>
<protein>
    <submittedName>
        <fullName evidence="1">Uncharacterized protein</fullName>
    </submittedName>
</protein>
<organism evidence="1 2">
    <name type="scientific">Nelumbo nucifera</name>
    <name type="common">Sacred lotus</name>
    <dbReference type="NCBI Taxonomy" id="4432"/>
    <lineage>
        <taxon>Eukaryota</taxon>
        <taxon>Viridiplantae</taxon>
        <taxon>Streptophyta</taxon>
        <taxon>Embryophyta</taxon>
        <taxon>Tracheophyta</taxon>
        <taxon>Spermatophyta</taxon>
        <taxon>Magnoliopsida</taxon>
        <taxon>Proteales</taxon>
        <taxon>Nelumbonaceae</taxon>
        <taxon>Nelumbo</taxon>
    </lineage>
</organism>
<evidence type="ECO:0000313" key="1">
    <source>
        <dbReference type="EMBL" id="DAD41220.1"/>
    </source>
</evidence>
<reference evidence="1 2" key="1">
    <citation type="journal article" date="2020" name="Mol. Biol. Evol.">
        <title>Distinct Expression and Methylation Patterns for Genes with Different Fates following a Single Whole-Genome Duplication in Flowering Plants.</title>
        <authorList>
            <person name="Shi T."/>
            <person name="Rahmani R.S."/>
            <person name="Gugger P.F."/>
            <person name="Wang M."/>
            <person name="Li H."/>
            <person name="Zhang Y."/>
            <person name="Li Z."/>
            <person name="Wang Q."/>
            <person name="Van de Peer Y."/>
            <person name="Marchal K."/>
            <person name="Chen J."/>
        </authorList>
    </citation>
    <scope>NUCLEOTIDE SEQUENCE [LARGE SCALE GENOMIC DNA]</scope>
    <source>
        <tissue evidence="1">Leaf</tissue>
    </source>
</reference>